<dbReference type="Proteomes" id="UP000515156">
    <property type="component" value="Chromosome 6"/>
</dbReference>
<dbReference type="RefSeq" id="XP_030063431.1">
    <property type="nucleotide sequence ID" value="XM_030207571.1"/>
</dbReference>
<reference evidence="7" key="1">
    <citation type="submission" date="2025-08" db="UniProtKB">
        <authorList>
            <consortium name="RefSeq"/>
        </authorList>
    </citation>
    <scope>IDENTIFICATION</scope>
</reference>
<dbReference type="Gene3D" id="3.30.200.20">
    <property type="entry name" value="Phosphorylase Kinase, domain 1"/>
    <property type="match status" value="1"/>
</dbReference>
<keyword evidence="3" id="KW-0539">Nucleus</keyword>
<dbReference type="Pfam" id="PF15342">
    <property type="entry name" value="FAM212"/>
    <property type="match status" value="1"/>
</dbReference>
<dbReference type="InParanoid" id="A0A6P7YER0"/>
<gene>
    <name evidence="7" type="primary">INKA1</name>
</gene>
<dbReference type="OrthoDB" id="8811265at2759"/>
<name>A0A6P7YER0_9AMPH</name>
<sequence length="336" mass="38588">MQSSRLDNFICQLRAQVLCMKESGDSLRDQMQCMMRTLHDLKKVQGCHNHLESQELTDGQMLSQEKCTNSRVSNVSEADSACCLEMAVDEEEICSTALTPPCSERSLEFDSGYSEVSGSSLREDDMPVLIRCPQPCKRPQKLSSGGFLRSRHRQTSDKKVRPKSTSDACLEQWKAFESRDTEDWTVALLSQSRNRQPLVLGDNCFADLVKNWMDLPEMSEDSGMLKPQDQQHWLSKPHDFFLNISGNVRQKLANITRLERPKGAEVKWRIRDCAQEQATSKRFSCPIIFNQRSKEPYFHRSHSNITELTSDFNRFAFLMNSRSRQPIICNDIIGYI</sequence>
<comment type="subcellular location">
    <subcellularLocation>
        <location evidence="1">Nucleus</location>
    </subcellularLocation>
</comment>
<dbReference type="PANTHER" id="PTHR28615">
    <property type="entry name" value="PAK4-INHIBITOR INKA1-RELATED"/>
    <property type="match status" value="1"/>
</dbReference>
<dbReference type="CTD" id="389119"/>
<feature type="region of interest" description="Disordered" evidence="4">
    <location>
        <begin position="140"/>
        <end position="163"/>
    </location>
</feature>
<evidence type="ECO:0000256" key="3">
    <source>
        <dbReference type="ARBA" id="ARBA00023242"/>
    </source>
</evidence>
<proteinExistence type="inferred from homology"/>
<dbReference type="KEGG" id="muo:115472999"/>
<evidence type="ECO:0000259" key="5">
    <source>
        <dbReference type="Pfam" id="PF15342"/>
    </source>
</evidence>
<evidence type="ECO:0000256" key="2">
    <source>
        <dbReference type="ARBA" id="ARBA00008302"/>
    </source>
</evidence>
<feature type="domain" description="FAM212" evidence="5">
    <location>
        <begin position="160"/>
        <end position="218"/>
    </location>
</feature>
<evidence type="ECO:0000256" key="4">
    <source>
        <dbReference type="SAM" id="MobiDB-lite"/>
    </source>
</evidence>
<dbReference type="FunCoup" id="A0A6P7YER0">
    <property type="interactions" value="1243"/>
</dbReference>
<organism evidence="6 7">
    <name type="scientific">Microcaecilia unicolor</name>
    <dbReference type="NCBI Taxonomy" id="1415580"/>
    <lineage>
        <taxon>Eukaryota</taxon>
        <taxon>Metazoa</taxon>
        <taxon>Chordata</taxon>
        <taxon>Craniata</taxon>
        <taxon>Vertebrata</taxon>
        <taxon>Euteleostomi</taxon>
        <taxon>Amphibia</taxon>
        <taxon>Gymnophiona</taxon>
        <taxon>Siphonopidae</taxon>
        <taxon>Microcaecilia</taxon>
    </lineage>
</organism>
<evidence type="ECO:0000313" key="7">
    <source>
        <dbReference type="RefSeq" id="XP_030063431.1"/>
    </source>
</evidence>
<dbReference type="PANTHER" id="PTHR28615:SF1">
    <property type="entry name" value="PAK4-INHIBITOR INKA1"/>
    <property type="match status" value="1"/>
</dbReference>
<dbReference type="AlphaFoldDB" id="A0A6P7YER0"/>
<dbReference type="GeneID" id="115472999"/>
<dbReference type="GO" id="GO:0005634">
    <property type="term" value="C:nucleus"/>
    <property type="evidence" value="ECO:0007669"/>
    <property type="project" value="UniProtKB-SubCell"/>
</dbReference>
<dbReference type="InterPro" id="IPR039201">
    <property type="entry name" value="Inka"/>
</dbReference>
<evidence type="ECO:0000313" key="6">
    <source>
        <dbReference type="Proteomes" id="UP000515156"/>
    </source>
</evidence>
<accession>A0A6P7YER0</accession>
<protein>
    <submittedName>
        <fullName evidence="7">PAK4-inhibitor INKA1 isoform X1</fullName>
    </submittedName>
</protein>
<dbReference type="GO" id="GO:0019901">
    <property type="term" value="F:protein kinase binding"/>
    <property type="evidence" value="ECO:0007669"/>
    <property type="project" value="TreeGrafter"/>
</dbReference>
<dbReference type="InterPro" id="IPR029267">
    <property type="entry name" value="FAM212"/>
</dbReference>
<comment type="similarity">
    <text evidence="2">Belongs to the INKA family.</text>
</comment>
<dbReference type="GO" id="GO:0030291">
    <property type="term" value="F:protein serine/threonine kinase inhibitor activity"/>
    <property type="evidence" value="ECO:0007669"/>
    <property type="project" value="InterPro"/>
</dbReference>
<keyword evidence="6" id="KW-1185">Reference proteome</keyword>
<evidence type="ECO:0000256" key="1">
    <source>
        <dbReference type="ARBA" id="ARBA00004123"/>
    </source>
</evidence>